<dbReference type="AlphaFoldDB" id="A0A815LN75"/>
<evidence type="ECO:0000313" key="1">
    <source>
        <dbReference type="EMBL" id="CAF1409702.1"/>
    </source>
</evidence>
<proteinExistence type="predicted"/>
<dbReference type="EMBL" id="CAJNOJ010000344">
    <property type="protein sequence ID" value="CAF1409702.1"/>
    <property type="molecule type" value="Genomic_DNA"/>
</dbReference>
<comment type="caution">
    <text evidence="1">The sequence shown here is derived from an EMBL/GenBank/DDBJ whole genome shotgun (WGS) entry which is preliminary data.</text>
</comment>
<accession>A0A815LN75</accession>
<dbReference type="OrthoDB" id="9985122at2759"/>
<protein>
    <submittedName>
        <fullName evidence="1">Uncharacterized protein</fullName>
    </submittedName>
</protein>
<organism evidence="1 4">
    <name type="scientific">Adineta ricciae</name>
    <name type="common">Rotifer</name>
    <dbReference type="NCBI Taxonomy" id="249248"/>
    <lineage>
        <taxon>Eukaryota</taxon>
        <taxon>Metazoa</taxon>
        <taxon>Spiralia</taxon>
        <taxon>Gnathifera</taxon>
        <taxon>Rotifera</taxon>
        <taxon>Eurotatoria</taxon>
        <taxon>Bdelloidea</taxon>
        <taxon>Adinetida</taxon>
        <taxon>Adinetidae</taxon>
        <taxon>Adineta</taxon>
    </lineage>
</organism>
<dbReference type="EMBL" id="CAJNOR010011979">
    <property type="protein sequence ID" value="CAF1664926.1"/>
    <property type="molecule type" value="Genomic_DNA"/>
</dbReference>
<reference evidence="1" key="1">
    <citation type="submission" date="2021-02" db="EMBL/GenBank/DDBJ databases">
        <authorList>
            <person name="Nowell W R."/>
        </authorList>
    </citation>
    <scope>NUCLEOTIDE SEQUENCE</scope>
</reference>
<sequence length="118" mass="13252">MSTQASDNNKVYACAIQNDSEGDIHAVVIYAGIPDVHGEIKQTRVEQDVAKGQRRYLYQRLVTRPTHNIIEVIERLEVTKANGSKLELKAPFAGVKGRITDWVFVVTDKEIKSGEKKQ</sequence>
<gene>
    <name evidence="1" type="ORF">EDS130_LOCUS36629</name>
    <name evidence="2" type="ORF">XAT740_LOCUS57590</name>
</gene>
<dbReference type="Proteomes" id="UP000663852">
    <property type="component" value="Unassembled WGS sequence"/>
</dbReference>
<evidence type="ECO:0000313" key="2">
    <source>
        <dbReference type="EMBL" id="CAF1664926.1"/>
    </source>
</evidence>
<name>A0A815LN75_ADIRI</name>
<evidence type="ECO:0000313" key="4">
    <source>
        <dbReference type="Proteomes" id="UP000663852"/>
    </source>
</evidence>
<dbReference type="Proteomes" id="UP000663828">
    <property type="component" value="Unassembled WGS sequence"/>
</dbReference>
<evidence type="ECO:0000313" key="3">
    <source>
        <dbReference type="Proteomes" id="UP000663828"/>
    </source>
</evidence>
<keyword evidence="3" id="KW-1185">Reference proteome</keyword>